<dbReference type="SUPFAM" id="SSF55008">
    <property type="entry name" value="HMA, heavy metal-associated domain"/>
    <property type="match status" value="1"/>
</dbReference>
<dbReference type="InterPro" id="IPR036163">
    <property type="entry name" value="HMA_dom_sf"/>
</dbReference>
<keyword evidence="4" id="KW-1185">Reference proteome</keyword>
<evidence type="ECO:0000313" key="3">
    <source>
        <dbReference type="EMBL" id="MBU9723733.1"/>
    </source>
</evidence>
<dbReference type="PROSITE" id="PS50846">
    <property type="entry name" value="HMA_2"/>
    <property type="match status" value="1"/>
</dbReference>
<keyword evidence="1" id="KW-0479">Metal-binding</keyword>
<dbReference type="InterPro" id="IPR017969">
    <property type="entry name" value="Heavy-metal-associated_CS"/>
</dbReference>
<dbReference type="Proteomes" id="UP000790580">
    <property type="component" value="Unassembled WGS sequence"/>
</dbReference>
<dbReference type="Gene3D" id="3.30.70.100">
    <property type="match status" value="1"/>
</dbReference>
<dbReference type="Pfam" id="PF00403">
    <property type="entry name" value="HMA"/>
    <property type="match status" value="1"/>
</dbReference>
<gene>
    <name evidence="3" type="ORF">KS407_20135</name>
</gene>
<dbReference type="CDD" id="cd00371">
    <property type="entry name" value="HMA"/>
    <property type="match status" value="1"/>
</dbReference>
<dbReference type="PROSITE" id="PS01047">
    <property type="entry name" value="HMA_1"/>
    <property type="match status" value="1"/>
</dbReference>
<sequence length="70" mass="7752">MKIVKLQLEPLSCPSCIQNIEKALKREKGVQGVKVMFHSSKVKVEVDEGVTPDQLRSVVEGIGYSVQRAI</sequence>
<accession>A0ABS6JYS0</accession>
<dbReference type="InterPro" id="IPR006121">
    <property type="entry name" value="HMA_dom"/>
</dbReference>
<evidence type="ECO:0000259" key="2">
    <source>
        <dbReference type="PROSITE" id="PS50846"/>
    </source>
</evidence>
<evidence type="ECO:0000256" key="1">
    <source>
        <dbReference type="ARBA" id="ARBA00022723"/>
    </source>
</evidence>
<protein>
    <submittedName>
        <fullName evidence="3">Heavy-metal-associated domain-containing protein</fullName>
    </submittedName>
</protein>
<proteinExistence type="predicted"/>
<organism evidence="3 4">
    <name type="scientific">Evansella alkalicola</name>
    <dbReference type="NCBI Taxonomy" id="745819"/>
    <lineage>
        <taxon>Bacteria</taxon>
        <taxon>Bacillati</taxon>
        <taxon>Bacillota</taxon>
        <taxon>Bacilli</taxon>
        <taxon>Bacillales</taxon>
        <taxon>Bacillaceae</taxon>
        <taxon>Evansella</taxon>
    </lineage>
</organism>
<dbReference type="EMBL" id="JAHQCR010000086">
    <property type="protein sequence ID" value="MBU9723733.1"/>
    <property type="molecule type" value="Genomic_DNA"/>
</dbReference>
<name>A0ABS6JYS0_9BACI</name>
<reference evidence="3 4" key="1">
    <citation type="submission" date="2021-06" db="EMBL/GenBank/DDBJ databases">
        <title>Bacillus sp. RD4P76, an endophyte from a halophyte.</title>
        <authorList>
            <person name="Sun J.-Q."/>
        </authorList>
    </citation>
    <scope>NUCLEOTIDE SEQUENCE [LARGE SCALE GENOMIC DNA]</scope>
    <source>
        <strain evidence="3 4">JCM 17098</strain>
    </source>
</reference>
<comment type="caution">
    <text evidence="3">The sequence shown here is derived from an EMBL/GenBank/DDBJ whole genome shotgun (WGS) entry which is preliminary data.</text>
</comment>
<evidence type="ECO:0000313" key="4">
    <source>
        <dbReference type="Proteomes" id="UP000790580"/>
    </source>
</evidence>
<dbReference type="RefSeq" id="WP_088073215.1">
    <property type="nucleotide sequence ID" value="NZ_JAHQCR010000086.1"/>
</dbReference>
<feature type="domain" description="HMA" evidence="2">
    <location>
        <begin position="2"/>
        <end position="67"/>
    </location>
</feature>